<dbReference type="Proteomes" id="UP000029448">
    <property type="component" value="Unassembled WGS sequence"/>
</dbReference>
<sequence>MSVSLPPSAMPPSQCSGESEAKRQQILDGALVIFAAHGFEGASMSAIARESGVSKGTLYNYFTNKADLFAAFVEHNCREKLPLALAPIQLNEPVKETLTVVARAMVHLITLPESIMLYRIIVSEAPHFPHLATSFWQHGPKIAIETLAGWIQQQVENGTLAVEDPTFAAEQFFTLCQTRLAHRKRFNMPFENEPADKEKVIHAAVHMFLATYGTNKSH</sequence>
<keyword evidence="1" id="KW-0805">Transcription regulation</keyword>
<reference evidence="6 7" key="1">
    <citation type="submission" date="2014-06" db="EMBL/GenBank/DDBJ databases">
        <title>Functional and comparative genomic analyses of the Drosophila gut microbiota identify candidate symbiosis factors.</title>
        <authorList>
            <person name="Newell P.D."/>
            <person name="Chaston J.M."/>
            <person name="Douglas A.E."/>
        </authorList>
    </citation>
    <scope>NUCLEOTIDE SEQUENCE [LARGE SCALE GENOMIC DNA]</scope>
    <source>
        <strain evidence="6 7">DmCS_006</strain>
    </source>
</reference>
<dbReference type="FunFam" id="1.10.10.60:FF:000141">
    <property type="entry name" value="TetR family transcriptional regulator"/>
    <property type="match status" value="1"/>
</dbReference>
<protein>
    <submittedName>
        <fullName evidence="6">Transcriptional regulator, TetR family</fullName>
    </submittedName>
</protein>
<dbReference type="AlphaFoldDB" id="A0A094YHA4"/>
<evidence type="ECO:0000259" key="5">
    <source>
        <dbReference type="PROSITE" id="PS50977"/>
    </source>
</evidence>
<keyword evidence="7" id="KW-1185">Reference proteome</keyword>
<evidence type="ECO:0000256" key="3">
    <source>
        <dbReference type="ARBA" id="ARBA00023163"/>
    </source>
</evidence>
<dbReference type="PANTHER" id="PTHR30055">
    <property type="entry name" value="HTH-TYPE TRANSCRIPTIONAL REGULATOR RUTR"/>
    <property type="match status" value="1"/>
</dbReference>
<dbReference type="SUPFAM" id="SSF48498">
    <property type="entry name" value="Tetracyclin repressor-like, C-terminal domain"/>
    <property type="match status" value="1"/>
</dbReference>
<evidence type="ECO:0000313" key="6">
    <source>
        <dbReference type="EMBL" id="KGB20697.1"/>
    </source>
</evidence>
<dbReference type="PANTHER" id="PTHR30055:SF146">
    <property type="entry name" value="HTH-TYPE TRANSCRIPTIONAL DUAL REGULATOR CECR"/>
    <property type="match status" value="1"/>
</dbReference>
<evidence type="ECO:0000256" key="2">
    <source>
        <dbReference type="ARBA" id="ARBA00023125"/>
    </source>
</evidence>
<dbReference type="InterPro" id="IPR009057">
    <property type="entry name" value="Homeodomain-like_sf"/>
</dbReference>
<gene>
    <name evidence="6" type="ORF">AtDm6_3704</name>
</gene>
<dbReference type="PROSITE" id="PS50977">
    <property type="entry name" value="HTH_TETR_2"/>
    <property type="match status" value="1"/>
</dbReference>
<dbReference type="Gene3D" id="1.10.10.60">
    <property type="entry name" value="Homeodomain-like"/>
    <property type="match status" value="1"/>
</dbReference>
<keyword evidence="2 4" id="KW-0238">DNA-binding</keyword>
<dbReference type="Gene3D" id="1.10.357.10">
    <property type="entry name" value="Tetracycline Repressor, domain 2"/>
    <property type="match status" value="1"/>
</dbReference>
<evidence type="ECO:0000256" key="4">
    <source>
        <dbReference type="PROSITE-ProRule" id="PRU00335"/>
    </source>
</evidence>
<dbReference type="InterPro" id="IPR036271">
    <property type="entry name" value="Tet_transcr_reg_TetR-rel_C_sf"/>
</dbReference>
<dbReference type="InterPro" id="IPR023772">
    <property type="entry name" value="DNA-bd_HTH_TetR-type_CS"/>
</dbReference>
<dbReference type="InterPro" id="IPR001647">
    <property type="entry name" value="HTH_TetR"/>
</dbReference>
<dbReference type="Pfam" id="PF00440">
    <property type="entry name" value="TetR_N"/>
    <property type="match status" value="1"/>
</dbReference>
<keyword evidence="3" id="KW-0804">Transcription</keyword>
<feature type="DNA-binding region" description="H-T-H motif" evidence="4">
    <location>
        <begin position="43"/>
        <end position="62"/>
    </location>
</feature>
<proteinExistence type="predicted"/>
<comment type="caution">
    <text evidence="6">The sequence shown here is derived from an EMBL/GenBank/DDBJ whole genome shotgun (WGS) entry which is preliminary data.</text>
</comment>
<dbReference type="InterPro" id="IPR039536">
    <property type="entry name" value="TetR_C_Proteobacteria"/>
</dbReference>
<dbReference type="InterPro" id="IPR050109">
    <property type="entry name" value="HTH-type_TetR-like_transc_reg"/>
</dbReference>
<dbReference type="RefSeq" id="WP_035382649.1">
    <property type="nucleotide sequence ID" value="NZ_JAUYUW010000001.1"/>
</dbReference>
<dbReference type="PROSITE" id="PS01081">
    <property type="entry name" value="HTH_TETR_1"/>
    <property type="match status" value="1"/>
</dbReference>
<dbReference type="Pfam" id="PF14246">
    <property type="entry name" value="TetR_C_7"/>
    <property type="match status" value="1"/>
</dbReference>
<dbReference type="PRINTS" id="PR00455">
    <property type="entry name" value="HTHTETR"/>
</dbReference>
<dbReference type="GO" id="GO:0003700">
    <property type="term" value="F:DNA-binding transcription factor activity"/>
    <property type="evidence" value="ECO:0007669"/>
    <property type="project" value="TreeGrafter"/>
</dbReference>
<dbReference type="SUPFAM" id="SSF46689">
    <property type="entry name" value="Homeodomain-like"/>
    <property type="match status" value="1"/>
</dbReference>
<dbReference type="EMBL" id="JOKM01000123">
    <property type="protein sequence ID" value="KGB20697.1"/>
    <property type="molecule type" value="Genomic_DNA"/>
</dbReference>
<evidence type="ECO:0000313" key="7">
    <source>
        <dbReference type="Proteomes" id="UP000029448"/>
    </source>
</evidence>
<accession>A0A094YHA4</accession>
<organism evidence="6 7">
    <name type="scientific">Acetobacter tropicalis</name>
    <dbReference type="NCBI Taxonomy" id="104102"/>
    <lineage>
        <taxon>Bacteria</taxon>
        <taxon>Pseudomonadati</taxon>
        <taxon>Pseudomonadota</taxon>
        <taxon>Alphaproteobacteria</taxon>
        <taxon>Acetobacterales</taxon>
        <taxon>Acetobacteraceae</taxon>
        <taxon>Acetobacter</taxon>
    </lineage>
</organism>
<name>A0A094YHA4_9PROT</name>
<feature type="domain" description="HTH tetR-type" evidence="5">
    <location>
        <begin position="20"/>
        <end position="80"/>
    </location>
</feature>
<evidence type="ECO:0000256" key="1">
    <source>
        <dbReference type="ARBA" id="ARBA00023015"/>
    </source>
</evidence>
<dbReference type="GO" id="GO:0000976">
    <property type="term" value="F:transcription cis-regulatory region binding"/>
    <property type="evidence" value="ECO:0007669"/>
    <property type="project" value="TreeGrafter"/>
</dbReference>
<dbReference type="GeneID" id="89478356"/>
<dbReference type="PATRIC" id="fig|104102.7.peg.3650"/>